<name>A0A1M5HMX0_9BRAD</name>
<reference evidence="1 2" key="1">
    <citation type="submission" date="2016-11" db="EMBL/GenBank/DDBJ databases">
        <authorList>
            <person name="Jaros S."/>
            <person name="Januszkiewicz K."/>
            <person name="Wedrychowicz H."/>
        </authorList>
    </citation>
    <scope>NUCLEOTIDE SEQUENCE [LARGE SCALE GENOMIC DNA]</scope>
    <source>
        <strain evidence="1 2">GAS138</strain>
    </source>
</reference>
<dbReference type="EMBL" id="LT670817">
    <property type="protein sequence ID" value="SHG17277.1"/>
    <property type="molecule type" value="Genomic_DNA"/>
</dbReference>
<evidence type="ECO:0000313" key="2">
    <source>
        <dbReference type="Proteomes" id="UP000189796"/>
    </source>
</evidence>
<accession>A0A1M5HMX0</accession>
<dbReference type="AlphaFoldDB" id="A0A1M5HMX0"/>
<gene>
    <name evidence="1" type="ORF">SAMN05443248_0549</name>
</gene>
<organism evidence="1 2">
    <name type="scientific">Bradyrhizobium erythrophlei</name>
    <dbReference type="NCBI Taxonomy" id="1437360"/>
    <lineage>
        <taxon>Bacteria</taxon>
        <taxon>Pseudomonadati</taxon>
        <taxon>Pseudomonadota</taxon>
        <taxon>Alphaproteobacteria</taxon>
        <taxon>Hyphomicrobiales</taxon>
        <taxon>Nitrobacteraceae</taxon>
        <taxon>Bradyrhizobium</taxon>
    </lineage>
</organism>
<sequence length="63" mass="7374">MPRLQPKAPFEQRLAQEALRVKEKIKFLPHGREREILSRKARQLETALQINEWVSSAGLRPPE</sequence>
<evidence type="ECO:0000313" key="1">
    <source>
        <dbReference type="EMBL" id="SHG17277.1"/>
    </source>
</evidence>
<proteinExistence type="predicted"/>
<dbReference type="Proteomes" id="UP000189796">
    <property type="component" value="Chromosome I"/>
</dbReference>
<protein>
    <submittedName>
        <fullName evidence="1">Uncharacterized protein</fullName>
    </submittedName>
</protein>